<dbReference type="Gene3D" id="3.30.1490.20">
    <property type="entry name" value="ATP-grasp fold, A domain"/>
    <property type="match status" value="1"/>
</dbReference>
<evidence type="ECO:0000256" key="3">
    <source>
        <dbReference type="ARBA" id="ARBA00011994"/>
    </source>
</evidence>
<gene>
    <name evidence="19" type="ORF">SAMN05421870_101771</name>
</gene>
<dbReference type="Gene3D" id="3.20.20.60">
    <property type="entry name" value="Phosphoenolpyruvate-binding domains"/>
    <property type="match status" value="1"/>
</dbReference>
<dbReference type="Pfam" id="PF00391">
    <property type="entry name" value="PEP-utilizers"/>
    <property type="match status" value="1"/>
</dbReference>
<feature type="binding site" evidence="13">
    <location>
        <position position="812"/>
    </location>
    <ligand>
        <name>substrate</name>
    </ligand>
</feature>
<keyword evidence="6 14" id="KW-0479">Metal-binding</keyword>
<dbReference type="Gene3D" id="3.50.30.10">
    <property type="entry name" value="Phosphohistidine domain"/>
    <property type="match status" value="1"/>
</dbReference>
<dbReference type="EC" id="2.7.9.1" evidence="3 11"/>
<dbReference type="Pfam" id="PF02896">
    <property type="entry name" value="PEP-utilizers_C"/>
    <property type="match status" value="1"/>
</dbReference>
<feature type="domain" description="Pyruvate phosphate dikinase AMP/ATP-binding" evidence="17">
    <location>
        <begin position="85"/>
        <end position="310"/>
    </location>
</feature>
<evidence type="ECO:0000256" key="6">
    <source>
        <dbReference type="ARBA" id="ARBA00022723"/>
    </source>
</evidence>
<evidence type="ECO:0000256" key="11">
    <source>
        <dbReference type="PIRNR" id="PIRNR000853"/>
    </source>
</evidence>
<feature type="binding site" evidence="13">
    <location>
        <position position="815"/>
    </location>
    <ligand>
        <name>substrate</name>
    </ligand>
</feature>
<dbReference type="PROSITE" id="PS00370">
    <property type="entry name" value="PEP_ENZYMES_PHOS_SITE"/>
    <property type="match status" value="1"/>
</dbReference>
<dbReference type="GO" id="GO:0046872">
    <property type="term" value="F:metal ion binding"/>
    <property type="evidence" value="ECO:0007669"/>
    <property type="project" value="UniProtKB-UniRule"/>
</dbReference>
<dbReference type="GO" id="GO:0016301">
    <property type="term" value="F:kinase activity"/>
    <property type="evidence" value="ECO:0007669"/>
    <property type="project" value="UniProtKB-UniRule"/>
</dbReference>
<dbReference type="Gene3D" id="3.30.470.20">
    <property type="entry name" value="ATP-grasp fold, B domain"/>
    <property type="match status" value="1"/>
</dbReference>
<feature type="binding site" evidence="13">
    <location>
        <position position="604"/>
    </location>
    <ligand>
        <name>substrate</name>
    </ligand>
</feature>
<keyword evidence="10 14" id="KW-0460">Magnesium</keyword>
<evidence type="ECO:0000256" key="5">
    <source>
        <dbReference type="ARBA" id="ARBA00022679"/>
    </source>
</evidence>
<feature type="active site" description="Tele-phosphohistidine intermediate" evidence="12">
    <location>
        <position position="479"/>
    </location>
</feature>
<evidence type="ECO:0000256" key="7">
    <source>
        <dbReference type="ARBA" id="ARBA00022741"/>
    </source>
</evidence>
<dbReference type="InterPro" id="IPR013815">
    <property type="entry name" value="ATP_grasp_subdomain_1"/>
</dbReference>
<evidence type="ECO:0000256" key="1">
    <source>
        <dbReference type="ARBA" id="ARBA00001946"/>
    </source>
</evidence>
<keyword evidence="9" id="KW-0067">ATP-binding</keyword>
<evidence type="ECO:0000259" key="16">
    <source>
        <dbReference type="Pfam" id="PF00391"/>
    </source>
</evidence>
<evidence type="ECO:0000313" key="20">
    <source>
        <dbReference type="Proteomes" id="UP000182841"/>
    </source>
</evidence>
<dbReference type="PANTHER" id="PTHR22931:SF9">
    <property type="entry name" value="PYRUVATE, PHOSPHATE DIKINASE 1, CHLOROPLASTIC"/>
    <property type="match status" value="1"/>
</dbReference>
<dbReference type="InterPro" id="IPR008279">
    <property type="entry name" value="PEP-util_enz_mobile_dom"/>
</dbReference>
<organism evidence="19 20">
    <name type="scientific">Streptomyces qinglanensis</name>
    <dbReference type="NCBI Taxonomy" id="943816"/>
    <lineage>
        <taxon>Bacteria</taxon>
        <taxon>Bacillati</taxon>
        <taxon>Actinomycetota</taxon>
        <taxon>Actinomycetes</taxon>
        <taxon>Kitasatosporales</taxon>
        <taxon>Streptomycetaceae</taxon>
        <taxon>Streptomyces</taxon>
    </lineage>
</organism>
<comment type="cofactor">
    <cofactor evidence="1 11 14">
        <name>Mg(2+)</name>
        <dbReference type="ChEBI" id="CHEBI:18420"/>
    </cofactor>
</comment>
<dbReference type="InterPro" id="IPR036637">
    <property type="entry name" value="Phosphohistidine_dom_sf"/>
</dbReference>
<dbReference type="STRING" id="943816.AN217_08320"/>
<dbReference type="SUPFAM" id="SSF56059">
    <property type="entry name" value="Glutathione synthetase ATP-binding domain-like"/>
    <property type="match status" value="1"/>
</dbReference>
<dbReference type="OrthoDB" id="9765468at2"/>
<dbReference type="AlphaFoldDB" id="A0A1H9NZC5"/>
<comment type="catalytic activity">
    <reaction evidence="11">
        <text>pyruvate + phosphate + ATP = phosphoenolpyruvate + AMP + diphosphate + H(+)</text>
        <dbReference type="Rhea" id="RHEA:10756"/>
        <dbReference type="ChEBI" id="CHEBI:15361"/>
        <dbReference type="ChEBI" id="CHEBI:15378"/>
        <dbReference type="ChEBI" id="CHEBI:30616"/>
        <dbReference type="ChEBI" id="CHEBI:33019"/>
        <dbReference type="ChEBI" id="CHEBI:43474"/>
        <dbReference type="ChEBI" id="CHEBI:58702"/>
        <dbReference type="ChEBI" id="CHEBI:456215"/>
        <dbReference type="EC" id="2.7.9.1"/>
    </reaction>
</comment>
<evidence type="ECO:0000256" key="15">
    <source>
        <dbReference type="SAM" id="MobiDB-lite"/>
    </source>
</evidence>
<feature type="binding site" evidence="13">
    <location>
        <position position="814"/>
    </location>
    <ligand>
        <name>substrate</name>
    </ligand>
</feature>
<feature type="binding site" evidence="13">
    <location>
        <position position="791"/>
    </location>
    <ligand>
        <name>substrate</name>
    </ligand>
</feature>
<dbReference type="PANTHER" id="PTHR22931">
    <property type="entry name" value="PHOSPHOENOLPYRUVATE DIKINASE-RELATED"/>
    <property type="match status" value="1"/>
</dbReference>
<dbReference type="RefSeq" id="WP_074998623.1">
    <property type="nucleotide sequence ID" value="NZ_FOGO01000001.1"/>
</dbReference>
<dbReference type="GO" id="GO:0050242">
    <property type="term" value="F:pyruvate, phosphate dikinase activity"/>
    <property type="evidence" value="ECO:0007669"/>
    <property type="project" value="UniProtKB-UniRule"/>
</dbReference>
<evidence type="ECO:0000259" key="17">
    <source>
        <dbReference type="Pfam" id="PF01326"/>
    </source>
</evidence>
<evidence type="ECO:0000256" key="9">
    <source>
        <dbReference type="ARBA" id="ARBA00022840"/>
    </source>
</evidence>
<dbReference type="PIRSF" id="PIRSF000853">
    <property type="entry name" value="PPDK"/>
    <property type="match status" value="1"/>
</dbReference>
<keyword evidence="7" id="KW-0547">Nucleotide-binding</keyword>
<evidence type="ECO:0000256" key="13">
    <source>
        <dbReference type="PIRSR" id="PIRSR000853-2"/>
    </source>
</evidence>
<feature type="region of interest" description="Disordered" evidence="15">
    <location>
        <begin position="1"/>
        <end position="27"/>
    </location>
</feature>
<dbReference type="SUPFAM" id="SSF51621">
    <property type="entry name" value="Phosphoenolpyruvate/pyruvate domain"/>
    <property type="match status" value="1"/>
</dbReference>
<evidence type="ECO:0000259" key="18">
    <source>
        <dbReference type="Pfam" id="PF02896"/>
    </source>
</evidence>
<dbReference type="InterPro" id="IPR010121">
    <property type="entry name" value="Pyruvate_phosphate_dikinase"/>
</dbReference>
<keyword evidence="20" id="KW-1185">Reference proteome</keyword>
<evidence type="ECO:0000256" key="10">
    <source>
        <dbReference type="ARBA" id="ARBA00022842"/>
    </source>
</evidence>
<evidence type="ECO:0000256" key="2">
    <source>
        <dbReference type="ARBA" id="ARBA00007837"/>
    </source>
</evidence>
<feature type="active site" description="Proton donor" evidence="12">
    <location>
        <position position="878"/>
    </location>
</feature>
<protein>
    <recommendedName>
        <fullName evidence="4 11">Pyruvate, phosphate dikinase</fullName>
        <ecNumber evidence="3 11">2.7.9.1</ecNumber>
    </recommendedName>
</protein>
<comment type="similarity">
    <text evidence="2 11">Belongs to the PEP-utilizing enzyme family.</text>
</comment>
<dbReference type="InterPro" id="IPR002192">
    <property type="entry name" value="PPDK_AMP/ATP-bd"/>
</dbReference>
<dbReference type="InterPro" id="IPR000121">
    <property type="entry name" value="PEP_util_C"/>
</dbReference>
<evidence type="ECO:0000256" key="14">
    <source>
        <dbReference type="PIRSR" id="PIRSR000853-3"/>
    </source>
</evidence>
<evidence type="ECO:0000313" key="19">
    <source>
        <dbReference type="EMBL" id="SER40929.1"/>
    </source>
</evidence>
<evidence type="ECO:0000256" key="8">
    <source>
        <dbReference type="ARBA" id="ARBA00022777"/>
    </source>
</evidence>
<sequence>MPVHAKNTESANAQSATGASQQQSQQRKFVYDFSEGNKDLKDLLGGKGANLAEMTNLGLPVPPGFTITTEACKAYLESGEAPAALRDEVSGHLAALEERMAKKLGQADDPLLVSVRSGAKFSMPGMMDTVLNIGLSDESVHGLAAQSGDERFAWDSYRRLIQMFGDTVLGIDGERFSETLDEVKSARAAVTDVDLTADDLKELVQKFKAIVSEETGRDFPQDPREQMDLAVRAVFDSWNGSRARLYRRQERIPHDLGTAVNICSMVFGNLGPDSGTGVAFTRDPASGQQGVYGDYLQNAQGEDVVAGIRNTVPLADLEQLDKASYDQLMQIMETLENHYRDLCDIEFTIERGKLWMLQTRVGKRTAAAAFRIATQLVDQGLIDEAEALQRVNGTQLAQLMFPRFDSNGGLKGADQIGWGIAASPGAAVGKAVFDSYTAIKWSRSGEKVILIRRETNPDDLDGMLAAEGILTSRGGKTSHAAVVARGMGKTCVCGAEELEVDTKRRCLKSQDGRIVEEGDVVSIDGSTGKVYAGEVPVVPSPVVEYFEGRTHAGADEADELVQAVHRIMAYADRVRRLRVRANADNAEDAARARRFGAQGIGLCRTEHMFLGERRELVERLILADTEEERERALGALLPLQQGDFVELFESMDGLPVTVRLLDPPLHEFLPDITELSVRVALAESRKDANENDLRLLQAVHRLHEQNPMLGLRGVRLGLVIPGLFTMQIRAIAEAAAARKAGGGDPRAEIMIPLVGTVQELELVREEAEQVITEVEQRHNVELGLTLGTMIELPRAALTADQLAECADFFSFGTNDLTQTVWAFSRDDVEASFFTAYLEKGIFGVSPFETIDKDGVGALVRSAAEAGRATRPDLKLGVCGEHGGDPESVHFFHEVGLDYVSCSPFRIPVARLEAGRAAAAQQHATA</sequence>
<dbReference type="Proteomes" id="UP000182841">
    <property type="component" value="Unassembled WGS sequence"/>
</dbReference>
<dbReference type="InterPro" id="IPR040442">
    <property type="entry name" value="Pyrv_kinase-like_dom_sf"/>
</dbReference>
<name>A0A1H9NZC5_9ACTN</name>
<dbReference type="NCBIfam" id="TIGR01828">
    <property type="entry name" value="pyru_phos_dikin"/>
    <property type="match status" value="1"/>
</dbReference>
<dbReference type="Gene3D" id="1.20.80.30">
    <property type="match status" value="1"/>
</dbReference>
<dbReference type="EMBL" id="FOGO01000001">
    <property type="protein sequence ID" value="SER40929.1"/>
    <property type="molecule type" value="Genomic_DNA"/>
</dbReference>
<dbReference type="InterPro" id="IPR018274">
    <property type="entry name" value="PEP_util_AS"/>
</dbReference>
<feature type="domain" description="PEP-utilising enzyme C-terminal" evidence="18">
    <location>
        <begin position="562"/>
        <end position="913"/>
    </location>
</feature>
<feature type="binding site" evidence="13">
    <location>
        <position position="659"/>
    </location>
    <ligand>
        <name>substrate</name>
    </ligand>
</feature>
<dbReference type="Pfam" id="PF01326">
    <property type="entry name" value="PPDK_N"/>
    <property type="match status" value="2"/>
</dbReference>
<feature type="binding site" evidence="13">
    <location>
        <position position="813"/>
    </location>
    <ligand>
        <name>substrate</name>
    </ligand>
</feature>
<dbReference type="GO" id="GO:0005524">
    <property type="term" value="F:ATP binding"/>
    <property type="evidence" value="ECO:0007669"/>
    <property type="project" value="UniProtKB-UniRule"/>
</dbReference>
<feature type="domain" description="PEP-utilising enzyme mobile" evidence="16">
    <location>
        <begin position="446"/>
        <end position="528"/>
    </location>
</feature>
<feature type="binding site" evidence="14">
    <location>
        <position position="815"/>
    </location>
    <ligand>
        <name>Mg(2+)</name>
        <dbReference type="ChEBI" id="CHEBI:18420"/>
    </ligand>
</feature>
<dbReference type="SUPFAM" id="SSF52009">
    <property type="entry name" value="Phosphohistidine domain"/>
    <property type="match status" value="1"/>
</dbReference>
<dbReference type="Gene3D" id="1.10.189.10">
    <property type="entry name" value="Pyruvate Phosphate Dikinase, domain 2"/>
    <property type="match status" value="1"/>
</dbReference>
<feature type="domain" description="Pyruvate phosphate dikinase AMP/ATP-binding" evidence="17">
    <location>
        <begin position="317"/>
        <end position="370"/>
    </location>
</feature>
<keyword evidence="8 19" id="KW-0418">Kinase</keyword>
<feature type="binding site" evidence="14">
    <location>
        <position position="791"/>
    </location>
    <ligand>
        <name>Mg(2+)</name>
        <dbReference type="ChEBI" id="CHEBI:18420"/>
    </ligand>
</feature>
<evidence type="ECO:0000256" key="12">
    <source>
        <dbReference type="PIRSR" id="PIRSR000853-1"/>
    </source>
</evidence>
<reference evidence="20" key="1">
    <citation type="submission" date="2016-10" db="EMBL/GenBank/DDBJ databases">
        <authorList>
            <person name="Varghese N."/>
            <person name="Submissions S."/>
        </authorList>
    </citation>
    <scope>NUCLEOTIDE SEQUENCE [LARGE SCALE GENOMIC DNA]</scope>
    <source>
        <strain evidence="20">CGMCC 4.6825</strain>
    </source>
</reference>
<evidence type="ECO:0000256" key="4">
    <source>
        <dbReference type="ARBA" id="ARBA00020138"/>
    </source>
</evidence>
<accession>A0A1H9NZC5</accession>
<proteinExistence type="inferred from homology"/>
<keyword evidence="19" id="KW-0670">Pyruvate</keyword>
<feature type="compositionally biased region" description="Low complexity" evidence="15">
    <location>
        <begin position="10"/>
        <end position="26"/>
    </location>
</feature>
<keyword evidence="5" id="KW-0808">Transferase</keyword>
<dbReference type="NCBIfam" id="NF004531">
    <property type="entry name" value="PRK05878.1"/>
    <property type="match status" value="1"/>
</dbReference>
<dbReference type="InterPro" id="IPR015813">
    <property type="entry name" value="Pyrv/PenolPyrv_kinase-like_dom"/>
</dbReference>